<feature type="region of interest" description="Disordered" evidence="5">
    <location>
        <begin position="1477"/>
        <end position="1535"/>
    </location>
</feature>
<evidence type="ECO:0000313" key="8">
    <source>
        <dbReference type="EMBL" id="PWI74644.1"/>
    </source>
</evidence>
<feature type="region of interest" description="Disordered" evidence="5">
    <location>
        <begin position="484"/>
        <end position="504"/>
    </location>
</feature>
<dbReference type="GO" id="GO:0005829">
    <property type="term" value="C:cytosol"/>
    <property type="evidence" value="ECO:0007669"/>
    <property type="project" value="TreeGrafter"/>
</dbReference>
<evidence type="ECO:0000259" key="6">
    <source>
        <dbReference type="PROSITE" id="PS50054"/>
    </source>
</evidence>
<feature type="region of interest" description="Disordered" evidence="5">
    <location>
        <begin position="667"/>
        <end position="710"/>
    </location>
</feature>
<feature type="compositionally biased region" description="Low complexity" evidence="5">
    <location>
        <begin position="879"/>
        <end position="897"/>
    </location>
</feature>
<feature type="region of interest" description="Disordered" evidence="5">
    <location>
        <begin position="977"/>
        <end position="1025"/>
    </location>
</feature>
<sequence length="1891" mass="202744">MPRFFRKGNGIISDASKDYLDDTDSPLPVSNTGGQYCRRLGKESSSHEGVQEATRLVSQQDLTSQGHLILISWTFETTLAGCAGRVVPLGACVVPEPRRDMGKIPCPWRNCDEHPRPAPALLGLTPGSTRDNHDSIATGNLSKATNVACRGVFRRGRKQPGGGRQPGSLIDASRRASGRSRPGWLIACGDATSTKGVSVEHHLVINAGLAPRIQGTDQHGATKPGPCEVADDVCGEHLTLRLRAAHCETNLMVTGGGKQACSGHHTNVAIAKPAICQHVVVAGTSTPTNALCGRCENPYCGGRDRLASETPATQDGRRRGSETPPSGEAALAYGDDEMSGFSGFLPCRRASASAGRPSLSAMRLRGSSSFEVLGASASGAGAVRANLKSSSSHKALHRHSEGVTQRQVQEVQQQQQHHGQPRKLQELLIAPFVQCFVVNKLYRGSPSSASAARQQHHRAAIVLFWHRTPPSRLDSSTLAIPASERASPARSHLPAGPQAPARKRRAHVPNLALSAVIGRALPPGMLRAAIFRSRRVCVPCLAPALLLLSAPALSLSTSVCVLSVCLSRTWRLLGGKAEPPPRSVRPLGVACFFGRSSTRGVAGSAQGRPKPPGDTGPRGRENLLAGFCGRSAERPLYALRYSCMAADCVHRRRGGPADGFVGFVHTSVHQTAPGPGPQRRTTPRRSPISTRQQLPRPGLSRRPGGQASGQFNVQPAQQELGSLAILPAWSLKQPVARPRPPSKTRPFRADAARWPAVVVASAHAPEAEVTSRPELSVRRLRHAPRPTAHSAPPQHPPPSGPVPSSAWAWGLTAPQESIHPHALLQHSSAQHNPGPACWSPPSILAHAHPPPHTPPTPPSSTVCSTLIPPPSASLILTFRPSSRNTSSSSSSRAALSVRRIEPPPPPPAAASFLPPSTSLLLHFRPFVSRSAVLPFPSRAHGLPLSADFVSHIDNGSHSFLACPPFFPLTFKLPHARHDDGDVDDKGPPSRSSPTRLPDDDSRHPIPDSPHPPLPSCPSSSTAPRRCLLPREERLSSRWPLSSFSSQPWPGLTRSRSIFNPTRTESLRQPVRNLGTDTADAVDQEPPSTGVKINDAAIPSSGPRVIMPSAAARRMYEDQIPSFMSVFDLDAETMADRDTVTLVDPKMVTVESKAPVLANPSSQPDLTTGSMPSDAIHKHHDSTSTQMSESTDSSPTTTLSTTDSSPLSDPSPSSSPDSPINLIPLNNYPSAMFGCRSGQATMLSIPEAGTLERPMTSPAPRRPRNMKGLSIQPPAAVTTTTPKSFATEPSSPSFIKPTIPAMKRKPSQLSLKTGTSDLLVKASLEVPASPGMPPILQRRALKHSTSSPHMLSGLKSSTFGPPGGMTFPRVLERNQSGLSEVLRPMKTSMNTEFETTIAEEDSPIKTQLAKRTEFEPYHESLNNEDQKSPGYPEGPIAIYGDNVYLYLEPTAEEASRFDVVINVAREVKNPFDRLPKPYFNPSSALDGTHAPPTPLDESPVPDTAVTNASYATAFEFPPSDDKPMETPTTPKANPLKDPEYIHIPWDHNTDIAPDLMRLCETIENRTKQGKKVLVHCQQGASRSASLIIAYGLYQKPELTVNDAYYAAQGKSRWISPNMKLMYSLQDFHKELSKKRLPPNSAYRPRTGRSPTKHRLTLSADAIDMAPKEPQSAPLPGEDGKVGDTGSAQSPTRPRGSSTPGVPSVSPGPASAPLTFSWREQVDEKPPQLPKPDTEETAGRAKFGCETPESSAPTAERSWTIPTSISADASPRSPDLPLARPESNASKDATLMEQTVTIRPAGPDEDALMSPRAETMTENPFHGGTQMAGLRFAEAPPTPTGGLFSPRQSIFARDPFSFFGRIASFGRPPQVADPRSPPTKGETPIVRSIDDVL</sequence>
<feature type="region of interest" description="Disordered" evidence="5">
    <location>
        <begin position="599"/>
        <end position="621"/>
    </location>
</feature>
<feature type="compositionally biased region" description="Pro residues" evidence="5">
    <location>
        <begin position="848"/>
        <end position="858"/>
    </location>
</feature>
<feature type="region of interest" description="Disordered" evidence="5">
    <location>
        <begin position="783"/>
        <end position="807"/>
    </location>
</feature>
<feature type="compositionally biased region" description="Low complexity" evidence="5">
    <location>
        <begin position="1691"/>
        <end position="1711"/>
    </location>
</feature>
<evidence type="ECO:0000256" key="5">
    <source>
        <dbReference type="SAM" id="MobiDB-lite"/>
    </source>
</evidence>
<protein>
    <recommendedName>
        <fullName evidence="2">protein-tyrosine-phosphatase</fullName>
        <ecNumber evidence="2">3.1.3.48</ecNumber>
    </recommendedName>
</protein>
<evidence type="ECO:0000256" key="1">
    <source>
        <dbReference type="ARBA" id="ARBA00008601"/>
    </source>
</evidence>
<dbReference type="InterPro" id="IPR016130">
    <property type="entry name" value="Tyr_Pase_AS"/>
</dbReference>
<comment type="caution">
    <text evidence="8">The sequence shown here is derived from an EMBL/GenBank/DDBJ whole genome shotgun (WGS) entry which is preliminary data.</text>
</comment>
<feature type="region of interest" description="Disordered" evidence="5">
    <location>
        <begin position="1631"/>
        <end position="1806"/>
    </location>
</feature>
<dbReference type="EMBL" id="LCWV01000003">
    <property type="protein sequence ID" value="PWI74644.1"/>
    <property type="molecule type" value="Genomic_DNA"/>
</dbReference>
<dbReference type="PROSITE" id="PS50054">
    <property type="entry name" value="TYR_PHOSPHATASE_DUAL"/>
    <property type="match status" value="1"/>
</dbReference>
<proteinExistence type="inferred from homology"/>
<evidence type="ECO:0000313" key="9">
    <source>
        <dbReference type="Proteomes" id="UP000245956"/>
    </source>
</evidence>
<dbReference type="GO" id="GO:0043409">
    <property type="term" value="P:negative regulation of MAPK cascade"/>
    <property type="evidence" value="ECO:0007669"/>
    <property type="project" value="TreeGrafter"/>
</dbReference>
<feature type="region of interest" description="Disordered" evidence="5">
    <location>
        <begin position="827"/>
        <end position="863"/>
    </location>
</feature>
<feature type="region of interest" description="Disordered" evidence="5">
    <location>
        <begin position="154"/>
        <end position="176"/>
    </location>
</feature>
<dbReference type="EC" id="3.1.3.48" evidence="2"/>
<evidence type="ECO:0000256" key="3">
    <source>
        <dbReference type="ARBA" id="ARBA00022801"/>
    </source>
</evidence>
<feature type="compositionally biased region" description="Polar residues" evidence="5">
    <location>
        <begin position="1781"/>
        <end position="1795"/>
    </location>
</feature>
<feature type="compositionally biased region" description="Polar residues" evidence="5">
    <location>
        <begin position="1276"/>
        <end position="1292"/>
    </location>
</feature>
<organism evidence="8 9">
    <name type="scientific">Purpureocillium lilacinum</name>
    <name type="common">Paecilomyces lilacinus</name>
    <dbReference type="NCBI Taxonomy" id="33203"/>
    <lineage>
        <taxon>Eukaryota</taxon>
        <taxon>Fungi</taxon>
        <taxon>Dikarya</taxon>
        <taxon>Ascomycota</taxon>
        <taxon>Pezizomycotina</taxon>
        <taxon>Sordariomycetes</taxon>
        <taxon>Hypocreomycetidae</taxon>
        <taxon>Hypocreales</taxon>
        <taxon>Ophiocordycipitaceae</taxon>
        <taxon>Purpureocillium</taxon>
    </lineage>
</organism>
<evidence type="ECO:0000256" key="2">
    <source>
        <dbReference type="ARBA" id="ARBA00013064"/>
    </source>
</evidence>
<dbReference type="PANTHER" id="PTHR10159">
    <property type="entry name" value="DUAL SPECIFICITY PROTEIN PHOSPHATASE"/>
    <property type="match status" value="1"/>
</dbReference>
<feature type="compositionally biased region" description="Low complexity" evidence="5">
    <location>
        <begin position="402"/>
        <end position="418"/>
    </location>
</feature>
<dbReference type="Proteomes" id="UP000245956">
    <property type="component" value="Unassembled WGS sequence"/>
</dbReference>
<feature type="domain" description="Tyrosine specific protein phosphatases" evidence="7">
    <location>
        <begin position="1552"/>
        <end position="1603"/>
    </location>
</feature>
<dbReference type="GO" id="GO:0005634">
    <property type="term" value="C:nucleus"/>
    <property type="evidence" value="ECO:0007669"/>
    <property type="project" value="TreeGrafter"/>
</dbReference>
<feature type="region of interest" description="Disordered" evidence="5">
    <location>
        <begin position="1273"/>
        <end position="1298"/>
    </location>
</feature>
<dbReference type="InterPro" id="IPR000340">
    <property type="entry name" value="Dual-sp_phosphatase_cat-dom"/>
</dbReference>
<feature type="domain" description="Tyrosine-protein phosphatase" evidence="6">
    <location>
        <begin position="1433"/>
        <end position="1632"/>
    </location>
</feature>
<dbReference type="GO" id="GO:0008330">
    <property type="term" value="F:protein tyrosine/threonine phosphatase activity"/>
    <property type="evidence" value="ECO:0007669"/>
    <property type="project" value="TreeGrafter"/>
</dbReference>
<dbReference type="Gene3D" id="3.90.190.10">
    <property type="entry name" value="Protein tyrosine phosphatase superfamily"/>
    <property type="match status" value="1"/>
</dbReference>
<feature type="compositionally biased region" description="Pro residues" evidence="5">
    <location>
        <begin position="1006"/>
        <end position="1015"/>
    </location>
</feature>
<comment type="similarity">
    <text evidence="1">Belongs to the protein-tyrosine phosphatase family. Non-receptor class dual specificity subfamily.</text>
</comment>
<dbReference type="CDD" id="cd14521">
    <property type="entry name" value="DSP_fungal_SDP1-like"/>
    <property type="match status" value="1"/>
</dbReference>
<dbReference type="PANTHER" id="PTHR10159:SF519">
    <property type="entry name" value="DUAL SPECIFICITY PROTEIN PHOSPHATASE MPK3"/>
    <property type="match status" value="1"/>
</dbReference>
<feature type="compositionally biased region" description="Low complexity" evidence="5">
    <location>
        <begin position="1016"/>
        <end position="1025"/>
    </location>
</feature>
<feature type="region of interest" description="Disordered" evidence="5">
    <location>
        <begin position="1249"/>
        <end position="1268"/>
    </location>
</feature>
<keyword evidence="4" id="KW-0904">Protein phosphatase</keyword>
<feature type="compositionally biased region" description="Basic and acidic residues" evidence="5">
    <location>
        <begin position="1718"/>
        <end position="1737"/>
    </location>
</feature>
<feature type="region of interest" description="Disordered" evidence="5">
    <location>
        <begin position="394"/>
        <end position="419"/>
    </location>
</feature>
<keyword evidence="3" id="KW-0378">Hydrolase</keyword>
<name>A0A2U3EJF2_PURLI</name>
<dbReference type="PROSITE" id="PS00383">
    <property type="entry name" value="TYR_PHOSPHATASE_1"/>
    <property type="match status" value="1"/>
</dbReference>
<dbReference type="SMART" id="SM00195">
    <property type="entry name" value="DSPc"/>
    <property type="match status" value="1"/>
</dbReference>
<evidence type="ECO:0000259" key="7">
    <source>
        <dbReference type="PROSITE" id="PS50056"/>
    </source>
</evidence>
<reference evidence="8 9" key="1">
    <citation type="journal article" date="2016" name="Front. Microbiol.">
        <title>Genome and transcriptome sequences reveal the specific parasitism of the nematophagous Purpureocillium lilacinum 36-1.</title>
        <authorList>
            <person name="Xie J."/>
            <person name="Li S."/>
            <person name="Mo C."/>
            <person name="Xiao X."/>
            <person name="Peng D."/>
            <person name="Wang G."/>
            <person name="Xiao Y."/>
        </authorList>
    </citation>
    <scope>NUCLEOTIDE SEQUENCE [LARGE SCALE GENOMIC DNA]</scope>
    <source>
        <strain evidence="8 9">36-1</strain>
    </source>
</reference>
<feature type="region of interest" description="Disordered" evidence="5">
    <location>
        <begin position="303"/>
        <end position="333"/>
    </location>
</feature>
<evidence type="ECO:0000256" key="4">
    <source>
        <dbReference type="ARBA" id="ARBA00022912"/>
    </source>
</evidence>
<dbReference type="PROSITE" id="PS50056">
    <property type="entry name" value="TYR_PHOSPHATASE_2"/>
    <property type="match status" value="1"/>
</dbReference>
<dbReference type="GO" id="GO:0033550">
    <property type="term" value="F:MAP kinase tyrosine phosphatase activity"/>
    <property type="evidence" value="ECO:0007669"/>
    <property type="project" value="TreeGrafter"/>
</dbReference>
<feature type="region of interest" description="Disordered" evidence="5">
    <location>
        <begin position="879"/>
        <end position="911"/>
    </location>
</feature>
<feature type="compositionally biased region" description="Low complexity" evidence="5">
    <location>
        <begin position="1189"/>
        <end position="1218"/>
    </location>
</feature>
<accession>A0A2U3EJF2</accession>
<feature type="compositionally biased region" description="Low complexity" evidence="5">
    <location>
        <begin position="677"/>
        <end position="692"/>
    </location>
</feature>
<dbReference type="InterPro" id="IPR020422">
    <property type="entry name" value="TYR_PHOSPHATASE_DUAL_dom"/>
</dbReference>
<dbReference type="InterPro" id="IPR000387">
    <property type="entry name" value="Tyr_Pase_dom"/>
</dbReference>
<feature type="compositionally biased region" description="Polar residues" evidence="5">
    <location>
        <begin position="1158"/>
        <end position="1170"/>
    </location>
</feature>
<dbReference type="GO" id="GO:0017017">
    <property type="term" value="F:MAP kinase tyrosine/serine/threonine phosphatase activity"/>
    <property type="evidence" value="ECO:0007669"/>
    <property type="project" value="TreeGrafter"/>
</dbReference>
<feature type="compositionally biased region" description="Basic and acidic residues" evidence="5">
    <location>
        <begin position="996"/>
        <end position="1005"/>
    </location>
</feature>
<gene>
    <name evidence="8" type="ORF">PCL_07958</name>
</gene>
<dbReference type="Pfam" id="PF00782">
    <property type="entry name" value="DSPc"/>
    <property type="match status" value="1"/>
</dbReference>
<feature type="region of interest" description="Disordered" evidence="5">
    <location>
        <begin position="1863"/>
        <end position="1891"/>
    </location>
</feature>
<feature type="region of interest" description="Disordered" evidence="5">
    <location>
        <begin position="1152"/>
        <end position="1221"/>
    </location>
</feature>
<feature type="compositionally biased region" description="Basic and acidic residues" evidence="5">
    <location>
        <begin position="977"/>
        <end position="987"/>
    </location>
</feature>
<dbReference type="InterPro" id="IPR029021">
    <property type="entry name" value="Prot-tyrosine_phosphatase-like"/>
</dbReference>
<dbReference type="SUPFAM" id="SSF52799">
    <property type="entry name" value="(Phosphotyrosine protein) phosphatases II"/>
    <property type="match status" value="1"/>
</dbReference>